<protein>
    <submittedName>
        <fullName evidence="1">Uncharacterized protein</fullName>
    </submittedName>
</protein>
<accession>A0A8S3SGT4</accession>
<evidence type="ECO:0000313" key="1">
    <source>
        <dbReference type="EMBL" id="CAG2219696.1"/>
    </source>
</evidence>
<name>A0A8S3SGT4_MYTED</name>
<comment type="caution">
    <text evidence="1">The sequence shown here is derived from an EMBL/GenBank/DDBJ whole genome shotgun (WGS) entry which is preliminary data.</text>
</comment>
<reference evidence="1" key="1">
    <citation type="submission" date="2021-03" db="EMBL/GenBank/DDBJ databases">
        <authorList>
            <person name="Bekaert M."/>
        </authorList>
    </citation>
    <scope>NUCLEOTIDE SEQUENCE</scope>
</reference>
<dbReference type="AlphaFoldDB" id="A0A8S3SGT4"/>
<dbReference type="Proteomes" id="UP000683360">
    <property type="component" value="Unassembled WGS sequence"/>
</dbReference>
<sequence>MCDLDDDNFYDTNDKKNILTFHRKKNNIPSEDEWIQRQTKQTSTEVYLKKSVEADLFKEKTLNGFPWTCASLCKGHINLGIRYFIQPPVDLVSDLDALKMNGEQEEMCAIKYSLLVTVLLHNDDELTVDNKYLKSFQKVIKEIYPKIKTDFTMETLKDNLPKLMPRYLKTITIQK</sequence>
<organism evidence="1 2">
    <name type="scientific">Mytilus edulis</name>
    <name type="common">Blue mussel</name>
    <dbReference type="NCBI Taxonomy" id="6550"/>
    <lineage>
        <taxon>Eukaryota</taxon>
        <taxon>Metazoa</taxon>
        <taxon>Spiralia</taxon>
        <taxon>Lophotrochozoa</taxon>
        <taxon>Mollusca</taxon>
        <taxon>Bivalvia</taxon>
        <taxon>Autobranchia</taxon>
        <taxon>Pteriomorphia</taxon>
        <taxon>Mytilida</taxon>
        <taxon>Mytiloidea</taxon>
        <taxon>Mytilidae</taxon>
        <taxon>Mytilinae</taxon>
        <taxon>Mytilus</taxon>
    </lineage>
</organism>
<dbReference type="EMBL" id="CAJPWZ010001640">
    <property type="protein sequence ID" value="CAG2219696.1"/>
    <property type="molecule type" value="Genomic_DNA"/>
</dbReference>
<gene>
    <name evidence="1" type="ORF">MEDL_33239</name>
</gene>
<evidence type="ECO:0000313" key="2">
    <source>
        <dbReference type="Proteomes" id="UP000683360"/>
    </source>
</evidence>
<proteinExistence type="predicted"/>
<keyword evidence="2" id="KW-1185">Reference proteome</keyword>